<dbReference type="AlphaFoldDB" id="A0A927MF24"/>
<dbReference type="Pfam" id="PF08327">
    <property type="entry name" value="AHSA1"/>
    <property type="match status" value="1"/>
</dbReference>
<dbReference type="RefSeq" id="WP_192771464.1">
    <property type="nucleotide sequence ID" value="NZ_JADBEB010000001.1"/>
</dbReference>
<evidence type="ECO:0000256" key="1">
    <source>
        <dbReference type="ARBA" id="ARBA00006817"/>
    </source>
</evidence>
<feature type="domain" description="Activator of Hsp90 ATPase homologue 1/2-like C-terminal" evidence="2">
    <location>
        <begin position="18"/>
        <end position="150"/>
    </location>
</feature>
<reference evidence="3" key="1">
    <citation type="submission" date="2020-10" db="EMBL/GenBank/DDBJ databases">
        <title>Sequencing the genomes of 1000 actinobacteria strains.</title>
        <authorList>
            <person name="Klenk H.-P."/>
        </authorList>
    </citation>
    <scope>NUCLEOTIDE SEQUENCE</scope>
    <source>
        <strain evidence="3">DSM 46832</strain>
    </source>
</reference>
<protein>
    <submittedName>
        <fullName evidence="3">Uncharacterized protein YndB with AHSA1/START domain</fullName>
    </submittedName>
</protein>
<dbReference type="InterPro" id="IPR013538">
    <property type="entry name" value="ASHA1/2-like_C"/>
</dbReference>
<evidence type="ECO:0000313" key="4">
    <source>
        <dbReference type="Proteomes" id="UP000649753"/>
    </source>
</evidence>
<accession>A0A927MF24</accession>
<comment type="similarity">
    <text evidence="1">Belongs to the AHA1 family.</text>
</comment>
<comment type="caution">
    <text evidence="3">The sequence shown here is derived from an EMBL/GenBank/DDBJ whole genome shotgun (WGS) entry which is preliminary data.</text>
</comment>
<evidence type="ECO:0000259" key="2">
    <source>
        <dbReference type="Pfam" id="PF08327"/>
    </source>
</evidence>
<proteinExistence type="inferred from homology"/>
<dbReference type="SUPFAM" id="SSF55961">
    <property type="entry name" value="Bet v1-like"/>
    <property type="match status" value="1"/>
</dbReference>
<dbReference type="Proteomes" id="UP000649753">
    <property type="component" value="Unassembled WGS sequence"/>
</dbReference>
<dbReference type="InterPro" id="IPR023393">
    <property type="entry name" value="START-like_dom_sf"/>
</dbReference>
<keyword evidence="4" id="KW-1185">Reference proteome</keyword>
<name>A0A927MF24_9ACTN</name>
<dbReference type="EMBL" id="JADBEB010000001">
    <property type="protein sequence ID" value="MBE1492582.1"/>
    <property type="molecule type" value="Genomic_DNA"/>
</dbReference>
<gene>
    <name evidence="3" type="ORF">H4W31_008220</name>
</gene>
<organism evidence="3 4">
    <name type="scientific">Plantactinospora soyae</name>
    <dbReference type="NCBI Taxonomy" id="1544732"/>
    <lineage>
        <taxon>Bacteria</taxon>
        <taxon>Bacillati</taxon>
        <taxon>Actinomycetota</taxon>
        <taxon>Actinomycetes</taxon>
        <taxon>Micromonosporales</taxon>
        <taxon>Micromonosporaceae</taxon>
        <taxon>Plantactinospora</taxon>
    </lineage>
</organism>
<dbReference type="Gene3D" id="3.30.530.20">
    <property type="match status" value="1"/>
</dbReference>
<sequence>MTESRPDSRAFTITRVFDAPRELVFRAWTDPEHLARWFGPRGITVPRSTISMDVRAGGRWQLRMVGDDDGAEYPVAFVYREIVEPERLVFDTVPASGPENAGAERAVVTVTFADLGPRTEMTFHAAGVSVGEESAGLADGWSSSFVRLAEQLPTVGQPVGLAR</sequence>
<evidence type="ECO:0000313" key="3">
    <source>
        <dbReference type="EMBL" id="MBE1492582.1"/>
    </source>
</evidence>